<name>A0A6A5RSK5_9PLEO</name>
<dbReference type="GeneID" id="54349333"/>
<reference evidence="1" key="1">
    <citation type="journal article" date="2020" name="Stud. Mycol.">
        <title>101 Dothideomycetes genomes: a test case for predicting lifestyles and emergence of pathogens.</title>
        <authorList>
            <person name="Haridas S."/>
            <person name="Albert R."/>
            <person name="Binder M."/>
            <person name="Bloem J."/>
            <person name="Labutti K."/>
            <person name="Salamov A."/>
            <person name="Andreopoulos B."/>
            <person name="Baker S."/>
            <person name="Barry K."/>
            <person name="Bills G."/>
            <person name="Bluhm B."/>
            <person name="Cannon C."/>
            <person name="Castanera R."/>
            <person name="Culley D."/>
            <person name="Daum C."/>
            <person name="Ezra D."/>
            <person name="Gonzalez J."/>
            <person name="Henrissat B."/>
            <person name="Kuo A."/>
            <person name="Liang C."/>
            <person name="Lipzen A."/>
            <person name="Lutzoni F."/>
            <person name="Magnuson J."/>
            <person name="Mondo S."/>
            <person name="Nolan M."/>
            <person name="Ohm R."/>
            <person name="Pangilinan J."/>
            <person name="Park H.-J."/>
            <person name="Ramirez L."/>
            <person name="Alfaro M."/>
            <person name="Sun H."/>
            <person name="Tritt A."/>
            <person name="Yoshinaga Y."/>
            <person name="Zwiers L.-H."/>
            <person name="Turgeon B."/>
            <person name="Goodwin S."/>
            <person name="Spatafora J."/>
            <person name="Crous P."/>
            <person name="Grigoriev I."/>
        </authorList>
    </citation>
    <scope>NUCLEOTIDE SEQUENCE</scope>
    <source>
        <strain evidence="1">CBS 183.55</strain>
    </source>
</reference>
<accession>A0A6A5RSK5</accession>
<sequence length="136" mass="15539">MASRVRNIWMSLAEATEDSRRPSTTSDDISNRVTLLLDEVRTTILTFTENGRVEIACNLVIRLQQLSYGERDSDPVADDLLIELANERKAASEEWDLVSELRDLEERHDYLKGYGIETYSPKLISMCKMWGTKGIP</sequence>
<evidence type="ECO:0000313" key="2">
    <source>
        <dbReference type="Proteomes" id="UP000800082"/>
    </source>
</evidence>
<organism evidence="1 2">
    <name type="scientific">Didymella exigua CBS 183.55</name>
    <dbReference type="NCBI Taxonomy" id="1150837"/>
    <lineage>
        <taxon>Eukaryota</taxon>
        <taxon>Fungi</taxon>
        <taxon>Dikarya</taxon>
        <taxon>Ascomycota</taxon>
        <taxon>Pezizomycotina</taxon>
        <taxon>Dothideomycetes</taxon>
        <taxon>Pleosporomycetidae</taxon>
        <taxon>Pleosporales</taxon>
        <taxon>Pleosporineae</taxon>
        <taxon>Didymellaceae</taxon>
        <taxon>Didymella</taxon>
    </lineage>
</organism>
<dbReference type="OrthoDB" id="5296889at2759"/>
<dbReference type="Proteomes" id="UP000800082">
    <property type="component" value="Unassembled WGS sequence"/>
</dbReference>
<dbReference type="EMBL" id="ML978961">
    <property type="protein sequence ID" value="KAF1931431.1"/>
    <property type="molecule type" value="Genomic_DNA"/>
</dbReference>
<dbReference type="AlphaFoldDB" id="A0A6A5RSK5"/>
<dbReference type="RefSeq" id="XP_033451679.1">
    <property type="nucleotide sequence ID" value="XM_033591665.1"/>
</dbReference>
<keyword evidence="2" id="KW-1185">Reference proteome</keyword>
<evidence type="ECO:0000313" key="1">
    <source>
        <dbReference type="EMBL" id="KAF1931431.1"/>
    </source>
</evidence>
<protein>
    <submittedName>
        <fullName evidence="1">Uncharacterized protein</fullName>
    </submittedName>
</protein>
<gene>
    <name evidence="1" type="ORF">M421DRAFT_418066</name>
</gene>
<proteinExistence type="predicted"/>